<feature type="compositionally biased region" description="Basic residues" evidence="19">
    <location>
        <begin position="1192"/>
        <end position="1201"/>
    </location>
</feature>
<dbReference type="Pfam" id="PF01498">
    <property type="entry name" value="HTH_Tnp_Tc3_2"/>
    <property type="match status" value="1"/>
</dbReference>
<feature type="transmembrane region" description="Helical" evidence="20">
    <location>
        <begin position="572"/>
        <end position="593"/>
    </location>
</feature>
<dbReference type="Gene3D" id="3.90.190.10">
    <property type="entry name" value="Protein tyrosine phosphatase superfamily"/>
    <property type="match status" value="1"/>
</dbReference>
<evidence type="ECO:0000256" key="2">
    <source>
        <dbReference type="ARBA" id="ARBA00022475"/>
    </source>
</evidence>
<dbReference type="PANTHER" id="PTHR22943">
    <property type="entry name" value="7-TRANSMEMBRANE DOMAIN RECEPTOR C.ELEGANS"/>
    <property type="match status" value="1"/>
</dbReference>
<feature type="transmembrane region" description="Helical" evidence="20">
    <location>
        <begin position="1000"/>
        <end position="1028"/>
    </location>
</feature>
<feature type="transmembrane region" description="Helical" evidence="20">
    <location>
        <begin position="253"/>
        <end position="276"/>
    </location>
</feature>
<reference evidence="22" key="2">
    <citation type="submission" date="2022-06" db="UniProtKB">
        <authorList>
            <consortium name="EnsemblMetazoa"/>
        </authorList>
    </citation>
    <scope>IDENTIFICATION</scope>
    <source>
        <strain evidence="22">DF5081</strain>
    </source>
</reference>
<sequence>MLTSLVFYPSLGYNLIRNYVQPNRWAWYNRVDDTLIIGAMPFKSMKDELVQKENVGGVVCCTEEFELKAAYKSMQKEDWKEEGVEFFAVPMKDFTGSAPRPQIHEAVQFMENVAAKGKTVYVHCKPIMHTNTKNFIQMCCLPFALLTNLSLFILILTRSPPKLGNYKYLMAFFSFVSSGFSALGALVNPHLISTADCFVVASKVQFEDAQVDRVILYYGCAACGIIMSMFVVHFIYRFFAVQRRGNLKYFEKWWFPCWIAVPLITGFVWAQINFIFMHEDKETSDYIREIVENQYSTDMNHIVYNGMTYYHKNWELNWNGLYGVIILGSIMTIIPIFFLILPLTFFFFLPFFHLGYQLVADVATIYIAIYPIIDPLPLIMKSNTKNFIQMCCLPFALLTNLSLFILILTRSPPKLGNYKYLMAFFSFVSSGFSTLGALVNPHLISTVDCFVVATKVKLVDTQVDRVILYYSCGSCGIVMSMFVVHFIYRFFAVERRGNLKYFEKWWFPCWVAVPVVTGFVWAQTIFIFTHEDEETSEYIRETVKNLLSVDMNNVVYAGMIYYHKNSDLNWNGVYGVAILGSTMTICLLLILYYGTLTYYRIKLLILHGMSEFTKRLQKQLYYALVLQTETSYAHREATLGPVPSEVLDQVSPRGYPVASGRTIRQRLNDALLFGKRPVKMPYISDRNRAARVAWARAHLNWTQSQWERFCRVMRASSCYLVQMEFHISHGLGPLHRIRGNMDRFVYEQILQNVMLPFARASLWVRYSFQQDNDPKHTSNHIKLIMQTSTKNFIQMCCLPFALLTNISLFILILTRSPPKLGNYKYLMAFFSFVSTGFSAVGALVNPHLISTADCFVVAAKVQFEDAQVDRMILCESVPNNMHADTTKFLQVCCLPFALLTNLSLICLILTRSPKKLGSYKYLMVFFSFASSGYSIQEAFINPHLISTSDCFLAAAKVQFGDADIICLLLILYFGTLTYYRIKLLILHGMSEFTKRLQKQLYYALVLQTIIPIFFLILPLTFFFFLPFFNLGSQLAADVATLCIAIYPIIDPLPVIFVIDNYRSAIFELFGVKPEQQQNVVNFQTTSSILLANAMIGFERINDCEEDYGIIEDEEVAENSPIDSDLGPNYEMGDLNNVEEDDMEFEEFGSSLPGPSFSFGAGDSNDATPNKILRSQQRISKRVVKSDISAPATRRRRVNKEN</sequence>
<evidence type="ECO:0000256" key="5">
    <source>
        <dbReference type="ARBA" id="ARBA00022692"/>
    </source>
</evidence>
<name>A0A8R1HXX2_CAEJA</name>
<dbReference type="FunFam" id="1.20.1070.10:FF:000128">
    <property type="entry name" value="Seven TM Receptor"/>
    <property type="match status" value="2"/>
</dbReference>
<keyword evidence="8" id="KW-0969">Cilium</keyword>
<dbReference type="GO" id="GO:0015074">
    <property type="term" value="P:DNA integration"/>
    <property type="evidence" value="ECO:0007669"/>
    <property type="project" value="InterPro"/>
</dbReference>
<dbReference type="AlphaFoldDB" id="A0A8R1HXX2"/>
<evidence type="ECO:0000256" key="16">
    <source>
        <dbReference type="ARBA" id="ARBA00067967"/>
    </source>
</evidence>
<dbReference type="GO" id="GO:0003677">
    <property type="term" value="F:DNA binding"/>
    <property type="evidence" value="ECO:0007669"/>
    <property type="project" value="InterPro"/>
</dbReference>
<comment type="subunit">
    <text evidence="15">Interacts with odr-4.</text>
</comment>
<comment type="function">
    <text evidence="13">An odorant receptor which affects chemotaxis to the volatile odorant diacetyl. Specifies AWA neuronal cell fate via the odr-7 pathway.</text>
</comment>
<keyword evidence="2" id="KW-1003">Cell membrane</keyword>
<evidence type="ECO:0000256" key="6">
    <source>
        <dbReference type="ARBA" id="ARBA00022725"/>
    </source>
</evidence>
<dbReference type="Gene3D" id="3.30.420.10">
    <property type="entry name" value="Ribonuclease H-like superfamily/Ribonuclease H"/>
    <property type="match status" value="1"/>
</dbReference>
<dbReference type="InterPro" id="IPR019428">
    <property type="entry name" value="7TM_GPCR_serpentine_rcpt_Str"/>
</dbReference>
<comment type="subcellular location">
    <subcellularLocation>
        <location evidence="1">Cell projection</location>
        <location evidence="1">Cilium membrane</location>
        <topology evidence="1">Multi-pass membrane protein</topology>
    </subcellularLocation>
</comment>
<dbReference type="GO" id="GO:0060170">
    <property type="term" value="C:ciliary membrane"/>
    <property type="evidence" value="ECO:0007669"/>
    <property type="project" value="UniProtKB-SubCell"/>
</dbReference>
<keyword evidence="10" id="KW-0675">Receptor</keyword>
<feature type="transmembrane region" description="Helical" evidence="20">
    <location>
        <begin position="215"/>
        <end position="241"/>
    </location>
</feature>
<evidence type="ECO:0000256" key="1">
    <source>
        <dbReference type="ARBA" id="ARBA00004272"/>
    </source>
</evidence>
<evidence type="ECO:0000313" key="23">
    <source>
        <dbReference type="Proteomes" id="UP000005237"/>
    </source>
</evidence>
<feature type="compositionally biased region" description="Low complexity" evidence="19">
    <location>
        <begin position="1147"/>
        <end position="1161"/>
    </location>
</feature>
<evidence type="ECO:0000256" key="19">
    <source>
        <dbReference type="SAM" id="MobiDB-lite"/>
    </source>
</evidence>
<feature type="transmembrane region" description="Helical" evidence="20">
    <location>
        <begin position="321"/>
        <end position="347"/>
    </location>
</feature>
<evidence type="ECO:0000256" key="17">
    <source>
        <dbReference type="ARBA" id="ARBA00078653"/>
    </source>
</evidence>
<evidence type="ECO:0000259" key="21">
    <source>
        <dbReference type="Pfam" id="PF01498"/>
    </source>
</evidence>
<feature type="transmembrane region" description="Helical" evidence="20">
    <location>
        <begin position="825"/>
        <end position="844"/>
    </location>
</feature>
<feature type="transmembrane region" description="Helical" evidence="20">
    <location>
        <begin position="959"/>
        <end position="979"/>
    </location>
</feature>
<dbReference type="InterPro" id="IPR036397">
    <property type="entry name" value="RNaseH_sf"/>
</dbReference>
<dbReference type="SUPFAM" id="SSF52799">
    <property type="entry name" value="(Phosphotyrosine protein) phosphatases II"/>
    <property type="match status" value="1"/>
</dbReference>
<dbReference type="GO" id="GO:0038022">
    <property type="term" value="F:G protein-coupled olfactory receptor activity"/>
    <property type="evidence" value="ECO:0007669"/>
    <property type="project" value="TreeGrafter"/>
</dbReference>
<feature type="transmembrane region" description="Helical" evidence="20">
    <location>
        <begin position="420"/>
        <end position="439"/>
    </location>
</feature>
<keyword evidence="4" id="KW-0716">Sensory transduction</keyword>
<keyword evidence="6" id="KW-0552">Olfaction</keyword>
<evidence type="ECO:0000256" key="20">
    <source>
        <dbReference type="SAM" id="Phobius"/>
    </source>
</evidence>
<keyword evidence="12" id="KW-0966">Cell projection</keyword>
<evidence type="ECO:0000256" key="10">
    <source>
        <dbReference type="ARBA" id="ARBA00023170"/>
    </source>
</evidence>
<feature type="transmembrane region" description="Helical" evidence="20">
    <location>
        <begin position="354"/>
        <end position="373"/>
    </location>
</feature>
<keyword evidence="5 20" id="KW-0812">Transmembrane</keyword>
<evidence type="ECO:0000256" key="15">
    <source>
        <dbReference type="ARBA" id="ARBA00064300"/>
    </source>
</evidence>
<evidence type="ECO:0000256" key="11">
    <source>
        <dbReference type="ARBA" id="ARBA00023180"/>
    </source>
</evidence>
<proteinExistence type="inferred from homology"/>
<keyword evidence="7 20" id="KW-1133">Transmembrane helix</keyword>
<feature type="transmembrane region" description="Helical" evidence="20">
    <location>
        <begin position="1034"/>
        <end position="1058"/>
    </location>
</feature>
<evidence type="ECO:0000256" key="4">
    <source>
        <dbReference type="ARBA" id="ARBA00022606"/>
    </source>
</evidence>
<dbReference type="Pfam" id="PF10326">
    <property type="entry name" value="7TM_GPCR_Str"/>
    <property type="match status" value="5"/>
</dbReference>
<keyword evidence="11" id="KW-0325">Glycoprotein</keyword>
<keyword evidence="23" id="KW-1185">Reference proteome</keyword>
<dbReference type="GO" id="GO:0006313">
    <property type="term" value="P:DNA transposition"/>
    <property type="evidence" value="ECO:0007669"/>
    <property type="project" value="InterPro"/>
</dbReference>
<evidence type="ECO:0000256" key="9">
    <source>
        <dbReference type="ARBA" id="ARBA00023136"/>
    </source>
</evidence>
<evidence type="ECO:0000256" key="14">
    <source>
        <dbReference type="ARBA" id="ARBA00061678"/>
    </source>
</evidence>
<evidence type="ECO:0000256" key="8">
    <source>
        <dbReference type="ARBA" id="ARBA00023069"/>
    </source>
</evidence>
<accession>A0A8R1HXX2</accession>
<dbReference type="GO" id="GO:0042048">
    <property type="term" value="P:olfactory behavior"/>
    <property type="evidence" value="ECO:0007669"/>
    <property type="project" value="TreeGrafter"/>
</dbReference>
<dbReference type="InterPro" id="IPR002492">
    <property type="entry name" value="Transposase_Tc1-like"/>
</dbReference>
<dbReference type="SUPFAM" id="SSF81321">
    <property type="entry name" value="Family A G protein-coupled receptor-like"/>
    <property type="match status" value="1"/>
</dbReference>
<feature type="transmembrane region" description="Helical" evidence="20">
    <location>
        <begin position="168"/>
        <end position="187"/>
    </location>
</feature>
<feature type="transmembrane region" description="Helical" evidence="20">
    <location>
        <begin position="387"/>
        <end position="408"/>
    </location>
</feature>
<feature type="transmembrane region" description="Helical" evidence="20">
    <location>
        <begin position="135"/>
        <end position="156"/>
    </location>
</feature>
<feature type="transmembrane region" description="Helical" evidence="20">
    <location>
        <begin position="467"/>
        <end position="493"/>
    </location>
</feature>
<comment type="similarity">
    <text evidence="14">Belongs to the nematode receptor-like protein str family.</text>
</comment>
<keyword evidence="9 20" id="KW-0472">Membrane</keyword>
<evidence type="ECO:0000256" key="13">
    <source>
        <dbReference type="ARBA" id="ARBA00054965"/>
    </source>
</evidence>
<dbReference type="PANTHER" id="PTHR22943:SF249">
    <property type="entry name" value="SEVEN TM RECEPTOR"/>
    <property type="match status" value="1"/>
</dbReference>
<feature type="transmembrane region" description="Helical" evidence="20">
    <location>
        <begin position="921"/>
        <end position="939"/>
    </location>
</feature>
<evidence type="ECO:0000256" key="3">
    <source>
        <dbReference type="ARBA" id="ARBA00022500"/>
    </source>
</evidence>
<feature type="domain" description="Transposase Tc1-like" evidence="21">
    <location>
        <begin position="658"/>
        <end position="700"/>
    </location>
</feature>
<evidence type="ECO:0000256" key="18">
    <source>
        <dbReference type="ARBA" id="ARBA00082489"/>
    </source>
</evidence>
<feature type="region of interest" description="Disordered" evidence="19">
    <location>
        <begin position="1146"/>
        <end position="1201"/>
    </location>
</feature>
<evidence type="ECO:0000313" key="22">
    <source>
        <dbReference type="EnsemblMetazoa" id="CJA12790c.1"/>
    </source>
</evidence>
<feature type="transmembrane region" description="Helical" evidence="20">
    <location>
        <begin position="888"/>
        <end position="909"/>
    </location>
</feature>
<keyword evidence="3" id="KW-0145">Chemotaxis</keyword>
<dbReference type="EnsemblMetazoa" id="CJA12790c.1">
    <property type="protein sequence ID" value="CJA12790c.1"/>
    <property type="gene ID" value="WBGene00131994"/>
</dbReference>
<evidence type="ECO:0000256" key="12">
    <source>
        <dbReference type="ARBA" id="ARBA00023273"/>
    </source>
</evidence>
<feature type="transmembrane region" description="Helical" evidence="20">
    <location>
        <begin position="792"/>
        <end position="813"/>
    </location>
</feature>
<evidence type="ECO:0000256" key="7">
    <source>
        <dbReference type="ARBA" id="ARBA00022989"/>
    </source>
</evidence>
<dbReference type="Proteomes" id="UP000005237">
    <property type="component" value="Unassembled WGS sequence"/>
</dbReference>
<feature type="compositionally biased region" description="Polar residues" evidence="19">
    <location>
        <begin position="1164"/>
        <end position="1177"/>
    </location>
</feature>
<organism evidence="22 23">
    <name type="scientific">Caenorhabditis japonica</name>
    <dbReference type="NCBI Taxonomy" id="281687"/>
    <lineage>
        <taxon>Eukaryota</taxon>
        <taxon>Metazoa</taxon>
        <taxon>Ecdysozoa</taxon>
        <taxon>Nematoda</taxon>
        <taxon>Chromadorea</taxon>
        <taxon>Rhabditida</taxon>
        <taxon>Rhabditina</taxon>
        <taxon>Rhabditomorpha</taxon>
        <taxon>Rhabditoidea</taxon>
        <taxon>Rhabditidae</taxon>
        <taxon>Peloderinae</taxon>
        <taxon>Caenorhabditis</taxon>
    </lineage>
</organism>
<feature type="transmembrane region" description="Helical" evidence="20">
    <location>
        <begin position="505"/>
        <end position="528"/>
    </location>
</feature>
<dbReference type="GO" id="GO:0006935">
    <property type="term" value="P:chemotaxis"/>
    <property type="evidence" value="ECO:0007669"/>
    <property type="project" value="UniProtKB-KW"/>
</dbReference>
<protein>
    <recommendedName>
        <fullName evidence="16">Serpentine receptor class r-10</fullName>
    </recommendedName>
    <alternativeName>
        <fullName evidence="17">Odorant response abnormal protein 10</fullName>
    </alternativeName>
    <alternativeName>
        <fullName evidence="18">Olfactory receptor 10</fullName>
    </alternativeName>
</protein>
<reference evidence="23" key="1">
    <citation type="submission" date="2010-08" db="EMBL/GenBank/DDBJ databases">
        <authorList>
            <consortium name="Caenorhabditis japonica Sequencing Consortium"/>
            <person name="Wilson R.K."/>
        </authorList>
    </citation>
    <scope>NUCLEOTIDE SEQUENCE [LARGE SCALE GENOMIC DNA]</scope>
    <source>
        <strain evidence="23">DF5081</strain>
    </source>
</reference>
<dbReference type="InterPro" id="IPR029021">
    <property type="entry name" value="Prot-tyrosine_phosphatase-like"/>
</dbReference>